<comment type="caution">
    <text evidence="3">The sequence shown here is derived from an EMBL/GenBank/DDBJ whole genome shotgun (WGS) entry which is preliminary data.</text>
</comment>
<reference evidence="3" key="1">
    <citation type="submission" date="2020-08" db="EMBL/GenBank/DDBJ databases">
        <title>Genome public.</title>
        <authorList>
            <person name="Liu C."/>
            <person name="Sun Q."/>
        </authorList>
    </citation>
    <scope>NUCLEOTIDE SEQUENCE</scope>
    <source>
        <strain evidence="3">BX7</strain>
    </source>
</reference>
<dbReference type="Proteomes" id="UP000620366">
    <property type="component" value="Unassembled WGS sequence"/>
</dbReference>
<evidence type="ECO:0000313" key="4">
    <source>
        <dbReference type="Proteomes" id="UP000620366"/>
    </source>
</evidence>
<organism evidence="3 4">
    <name type="scientific">Feifania hominis</name>
    <dbReference type="NCBI Taxonomy" id="2763660"/>
    <lineage>
        <taxon>Bacteria</taxon>
        <taxon>Bacillati</taxon>
        <taxon>Bacillota</taxon>
        <taxon>Clostridia</taxon>
        <taxon>Eubacteriales</taxon>
        <taxon>Feifaniaceae</taxon>
        <taxon>Feifania</taxon>
    </lineage>
</organism>
<name>A0A926DGT2_9FIRM</name>
<proteinExistence type="predicted"/>
<gene>
    <name evidence="3" type="ORF">H8695_08835</name>
</gene>
<evidence type="ECO:0000256" key="1">
    <source>
        <dbReference type="SAM" id="MobiDB-lite"/>
    </source>
</evidence>
<keyword evidence="2" id="KW-0812">Transmembrane</keyword>
<keyword evidence="4" id="KW-1185">Reference proteome</keyword>
<protein>
    <submittedName>
        <fullName evidence="3">Zinc ribbon domain-containing protein</fullName>
    </submittedName>
</protein>
<feature type="region of interest" description="Disordered" evidence="1">
    <location>
        <begin position="76"/>
        <end position="97"/>
    </location>
</feature>
<keyword evidence="2" id="KW-0472">Membrane</keyword>
<dbReference type="RefSeq" id="WP_249300691.1">
    <property type="nucleotide sequence ID" value="NZ_JACRSP010000003.1"/>
</dbReference>
<sequence length="130" mass="13663">MKSIKPGRGPSMMSAVGSIAAGVFGVFWTIGAASMGAPGFFVGFGVVFILLAVGQAIYAFYNATAKNRMSAFDITEHGEEPDPLDPNARMGERPAARADAGAPERFCPYCGAPTEGDYAYCRACGRKLPD</sequence>
<accession>A0A926DGT2</accession>
<feature type="transmembrane region" description="Helical" evidence="2">
    <location>
        <begin position="12"/>
        <end position="33"/>
    </location>
</feature>
<dbReference type="AlphaFoldDB" id="A0A926DGT2"/>
<evidence type="ECO:0000313" key="3">
    <source>
        <dbReference type="EMBL" id="MBC8536790.1"/>
    </source>
</evidence>
<evidence type="ECO:0000256" key="2">
    <source>
        <dbReference type="SAM" id="Phobius"/>
    </source>
</evidence>
<feature type="transmembrane region" description="Helical" evidence="2">
    <location>
        <begin position="39"/>
        <end position="61"/>
    </location>
</feature>
<keyword evidence="2" id="KW-1133">Transmembrane helix</keyword>
<dbReference type="EMBL" id="JACRSP010000003">
    <property type="protein sequence ID" value="MBC8536790.1"/>
    <property type="molecule type" value="Genomic_DNA"/>
</dbReference>